<proteinExistence type="predicted"/>
<organism evidence="1 2">
    <name type="scientific">Russula earlei</name>
    <dbReference type="NCBI Taxonomy" id="71964"/>
    <lineage>
        <taxon>Eukaryota</taxon>
        <taxon>Fungi</taxon>
        <taxon>Dikarya</taxon>
        <taxon>Basidiomycota</taxon>
        <taxon>Agaricomycotina</taxon>
        <taxon>Agaricomycetes</taxon>
        <taxon>Russulales</taxon>
        <taxon>Russulaceae</taxon>
        <taxon>Russula</taxon>
    </lineage>
</organism>
<accession>A0ACC0TYS0</accession>
<dbReference type="EMBL" id="JAGFNK010000319">
    <property type="protein sequence ID" value="KAI9453052.1"/>
    <property type="molecule type" value="Genomic_DNA"/>
</dbReference>
<evidence type="ECO:0000313" key="1">
    <source>
        <dbReference type="EMBL" id="KAI9453052.1"/>
    </source>
</evidence>
<comment type="caution">
    <text evidence="1">The sequence shown here is derived from an EMBL/GenBank/DDBJ whole genome shotgun (WGS) entry which is preliminary data.</text>
</comment>
<keyword evidence="2" id="KW-1185">Reference proteome</keyword>
<dbReference type="Proteomes" id="UP001207468">
    <property type="component" value="Unassembled WGS sequence"/>
</dbReference>
<sequence>MRALPVFTIFCLAIGVAPSFAAPASRWFSNKSSKKATADNVPKPKSSGSLRGTGKEFVKMADSGAKSSATKEGKLLEGIGSVKSSETRVERSRDKFNITIEDYNVRALS</sequence>
<reference evidence="1" key="1">
    <citation type="submission" date="2021-03" db="EMBL/GenBank/DDBJ databases">
        <title>Evolutionary priming and transition to the ectomycorrhizal habit in an iconic lineage of mushroom-forming fungi: is preadaptation a requirement?</title>
        <authorList>
            <consortium name="DOE Joint Genome Institute"/>
            <person name="Looney B.P."/>
            <person name="Miyauchi S."/>
            <person name="Morin E."/>
            <person name="Drula E."/>
            <person name="Courty P.E."/>
            <person name="Chicoki N."/>
            <person name="Fauchery L."/>
            <person name="Kohler A."/>
            <person name="Kuo A."/>
            <person name="LaButti K."/>
            <person name="Pangilinan J."/>
            <person name="Lipzen A."/>
            <person name="Riley R."/>
            <person name="Andreopoulos W."/>
            <person name="He G."/>
            <person name="Johnson J."/>
            <person name="Barry K.W."/>
            <person name="Grigoriev I.V."/>
            <person name="Nagy L."/>
            <person name="Hibbett D."/>
            <person name="Henrissat B."/>
            <person name="Matheny P.B."/>
            <person name="Labbe J."/>
            <person name="Martin A.F."/>
        </authorList>
    </citation>
    <scope>NUCLEOTIDE SEQUENCE</scope>
    <source>
        <strain evidence="1">BPL698</strain>
    </source>
</reference>
<evidence type="ECO:0000313" key="2">
    <source>
        <dbReference type="Proteomes" id="UP001207468"/>
    </source>
</evidence>
<gene>
    <name evidence="1" type="ORF">F5148DRAFT_1152059</name>
</gene>
<protein>
    <submittedName>
        <fullName evidence="1">Uncharacterized protein</fullName>
    </submittedName>
</protein>
<name>A0ACC0TYS0_9AGAM</name>